<dbReference type="Proteomes" id="UP000292957">
    <property type="component" value="Unassembled WGS sequence"/>
</dbReference>
<keyword evidence="5" id="KW-0804">Transcription</keyword>
<keyword evidence="4" id="KW-0238">DNA-binding</keyword>
<dbReference type="GO" id="GO:0008270">
    <property type="term" value="F:zinc ion binding"/>
    <property type="evidence" value="ECO:0007669"/>
    <property type="project" value="InterPro"/>
</dbReference>
<dbReference type="CDD" id="cd00067">
    <property type="entry name" value="GAL4"/>
    <property type="match status" value="1"/>
</dbReference>
<dbReference type="PROSITE" id="PS00463">
    <property type="entry name" value="ZN2_CY6_FUNGAL_1"/>
    <property type="match status" value="1"/>
</dbReference>
<dbReference type="PROSITE" id="PS50048">
    <property type="entry name" value="ZN2_CY6_FUNGAL_2"/>
    <property type="match status" value="1"/>
</dbReference>
<keyword evidence="2" id="KW-0862">Zinc</keyword>
<evidence type="ECO:0000256" key="1">
    <source>
        <dbReference type="ARBA" id="ARBA00022723"/>
    </source>
</evidence>
<keyword evidence="3" id="KW-0805">Transcription regulation</keyword>
<keyword evidence="1" id="KW-0479">Metal-binding</keyword>
<dbReference type="EMBL" id="ML143461">
    <property type="protein sequence ID" value="TBU25460.1"/>
    <property type="molecule type" value="Genomic_DNA"/>
</dbReference>
<dbReference type="GO" id="GO:0000981">
    <property type="term" value="F:DNA-binding transcription factor activity, RNA polymerase II-specific"/>
    <property type="evidence" value="ECO:0007669"/>
    <property type="project" value="InterPro"/>
</dbReference>
<evidence type="ECO:0000313" key="9">
    <source>
        <dbReference type="EMBL" id="TBU25460.1"/>
    </source>
</evidence>
<dbReference type="SUPFAM" id="SSF57701">
    <property type="entry name" value="Zn2/Cys6 DNA-binding domain"/>
    <property type="match status" value="1"/>
</dbReference>
<protein>
    <recommendedName>
        <fullName evidence="7">Transcription activator of gluconeogenesis ERT1</fullName>
    </recommendedName>
</protein>
<dbReference type="InterPro" id="IPR036864">
    <property type="entry name" value="Zn2-C6_fun-type_DNA-bd_sf"/>
</dbReference>
<evidence type="ECO:0000259" key="8">
    <source>
        <dbReference type="PROSITE" id="PS50048"/>
    </source>
</evidence>
<accession>A0A4Q9MDM9</accession>
<evidence type="ECO:0000256" key="2">
    <source>
        <dbReference type="ARBA" id="ARBA00022833"/>
    </source>
</evidence>
<evidence type="ECO:0000256" key="3">
    <source>
        <dbReference type="ARBA" id="ARBA00023015"/>
    </source>
</evidence>
<evidence type="ECO:0000256" key="5">
    <source>
        <dbReference type="ARBA" id="ARBA00023163"/>
    </source>
</evidence>
<dbReference type="InterPro" id="IPR001138">
    <property type="entry name" value="Zn2Cys6_DnaBD"/>
</dbReference>
<evidence type="ECO:0000256" key="7">
    <source>
        <dbReference type="ARBA" id="ARBA00040903"/>
    </source>
</evidence>
<feature type="domain" description="Zn(2)-C6 fungal-type" evidence="8">
    <location>
        <begin position="126"/>
        <end position="157"/>
    </location>
</feature>
<proteinExistence type="predicted"/>
<dbReference type="PANTHER" id="PTHR47659:SF7">
    <property type="entry name" value="FUNGAL TRANSCRIPTIONAL REGULATORY PROTEIN, N-TERMINAL DOMAIN-CONTAINING PROTEIN"/>
    <property type="match status" value="1"/>
</dbReference>
<name>A0A4Q9MDM9_9APHY</name>
<dbReference type="Pfam" id="PF00172">
    <property type="entry name" value="Zn_clus"/>
    <property type="match status" value="1"/>
</dbReference>
<dbReference type="AlphaFoldDB" id="A0A4Q9MDM9"/>
<dbReference type="SMART" id="SM00066">
    <property type="entry name" value="GAL4"/>
    <property type="match status" value="1"/>
</dbReference>
<reference evidence="9" key="1">
    <citation type="submission" date="2019-01" db="EMBL/GenBank/DDBJ databases">
        <title>Draft genome sequences of three monokaryotic isolates of the white-rot basidiomycete fungus Dichomitus squalens.</title>
        <authorList>
            <consortium name="DOE Joint Genome Institute"/>
            <person name="Lopez S.C."/>
            <person name="Andreopoulos B."/>
            <person name="Pangilinan J."/>
            <person name="Lipzen A."/>
            <person name="Riley R."/>
            <person name="Ahrendt S."/>
            <person name="Ng V."/>
            <person name="Barry K."/>
            <person name="Daum C."/>
            <person name="Grigoriev I.V."/>
            <person name="Hilden K.S."/>
            <person name="Makela M.R."/>
            <person name="de Vries R.P."/>
        </authorList>
    </citation>
    <scope>NUCLEOTIDE SEQUENCE [LARGE SCALE GENOMIC DNA]</scope>
    <source>
        <strain evidence="9">OM18370.1</strain>
    </source>
</reference>
<dbReference type="OrthoDB" id="2758559at2759"/>
<evidence type="ECO:0000256" key="4">
    <source>
        <dbReference type="ARBA" id="ARBA00023125"/>
    </source>
</evidence>
<dbReference type="InterPro" id="IPR050335">
    <property type="entry name" value="ERT1_acuK_gluconeogen_tf"/>
</dbReference>
<gene>
    <name evidence="9" type="ORF">BD311DRAFT_500110</name>
</gene>
<organism evidence="9">
    <name type="scientific">Dichomitus squalens</name>
    <dbReference type="NCBI Taxonomy" id="114155"/>
    <lineage>
        <taxon>Eukaryota</taxon>
        <taxon>Fungi</taxon>
        <taxon>Dikarya</taxon>
        <taxon>Basidiomycota</taxon>
        <taxon>Agaricomycotina</taxon>
        <taxon>Agaricomycetes</taxon>
        <taxon>Polyporales</taxon>
        <taxon>Polyporaceae</taxon>
        <taxon>Dichomitus</taxon>
    </lineage>
</organism>
<evidence type="ECO:0000256" key="6">
    <source>
        <dbReference type="ARBA" id="ARBA00023242"/>
    </source>
</evidence>
<dbReference type="GO" id="GO:0003677">
    <property type="term" value="F:DNA binding"/>
    <property type="evidence" value="ECO:0007669"/>
    <property type="project" value="UniProtKB-KW"/>
</dbReference>
<keyword evidence="6" id="KW-0539">Nucleus</keyword>
<dbReference type="PANTHER" id="PTHR47659">
    <property type="entry name" value="ZN(II)2CYS6 TRANSCRIPTION FACTOR (EUROFUNG)-RELATED"/>
    <property type="match status" value="1"/>
</dbReference>
<dbReference type="Gene3D" id="4.10.240.10">
    <property type="entry name" value="Zn(2)-C6 fungal-type DNA-binding domain"/>
    <property type="match status" value="1"/>
</dbReference>
<sequence>MASPQPYRPLPSCVDPLLQGDAPNAAIPSLPPSSNDRLYLLNGELFVAMPLLRYQALVASQVVSTQTLPLPVSSIPVMNQCPATSPTATGSLPTSPGLFTGPSPGLGAVKGLVNTGAHPRARVLIACTNCHEMRKSCDDARPCRRCLNRGQGATCVDHARVHRRIRGSQSCNPTSSTSDASMDMVEVAGQLSIRLPDVWILMRSVAD</sequence>